<protein>
    <submittedName>
        <fullName evidence="3">HGxxPAAW family protein</fullName>
    </submittedName>
</protein>
<reference evidence="3 4" key="1">
    <citation type="submission" date="2024-10" db="EMBL/GenBank/DDBJ databases">
        <title>The Natural Products Discovery Center: Release of the First 8490 Sequenced Strains for Exploring Actinobacteria Biosynthetic Diversity.</title>
        <authorList>
            <person name="Kalkreuter E."/>
            <person name="Kautsar S.A."/>
            <person name="Yang D."/>
            <person name="Bader C.D."/>
            <person name="Teijaro C.N."/>
            <person name="Fluegel L."/>
            <person name="Davis C.M."/>
            <person name="Simpson J.R."/>
            <person name="Lauterbach L."/>
            <person name="Steele A.D."/>
            <person name="Gui C."/>
            <person name="Meng S."/>
            <person name="Li G."/>
            <person name="Viehrig K."/>
            <person name="Ye F."/>
            <person name="Su P."/>
            <person name="Kiefer A.F."/>
            <person name="Nichols A."/>
            <person name="Cepeda A.J."/>
            <person name="Yan W."/>
            <person name="Fan B."/>
            <person name="Jiang Y."/>
            <person name="Adhikari A."/>
            <person name="Zheng C.-J."/>
            <person name="Schuster L."/>
            <person name="Cowan T.M."/>
            <person name="Smanski M.J."/>
            <person name="Chevrette M.G."/>
            <person name="De Carvalho L.P.S."/>
            <person name="Shen B."/>
        </authorList>
    </citation>
    <scope>NUCLEOTIDE SEQUENCE [LARGE SCALE GENOMIC DNA]</scope>
    <source>
        <strain evidence="3 4">NPDC053346</strain>
    </source>
</reference>
<sequence length="154" mass="16136">MSAHGDVDLGHTPAGWTGTALATAGATAAGTGICLDRAWLLWLGAALVLLAAAATWALHLAGWGKPSGPRPADQWDWRVRDTTAREGHPHCLGCRLAGRRPRREAEGTAGRPATEPAYRVPEPSGRRSSYSTSSAESLPGTAIRSPVGANPNRR</sequence>
<dbReference type="Proteomes" id="UP001614391">
    <property type="component" value="Unassembled WGS sequence"/>
</dbReference>
<evidence type="ECO:0000313" key="4">
    <source>
        <dbReference type="Proteomes" id="UP001614391"/>
    </source>
</evidence>
<keyword evidence="2" id="KW-0812">Transmembrane</keyword>
<gene>
    <name evidence="3" type="ORF">ACIGW0_29010</name>
</gene>
<keyword evidence="2" id="KW-0472">Membrane</keyword>
<dbReference type="NCBIfam" id="NF041681">
    <property type="entry name" value="HGxxPAAW"/>
    <property type="match status" value="1"/>
</dbReference>
<evidence type="ECO:0000313" key="3">
    <source>
        <dbReference type="EMBL" id="MFI9123383.1"/>
    </source>
</evidence>
<evidence type="ECO:0000256" key="1">
    <source>
        <dbReference type="SAM" id="MobiDB-lite"/>
    </source>
</evidence>
<dbReference type="EMBL" id="JBITYT010000016">
    <property type="protein sequence ID" value="MFI9123383.1"/>
    <property type="molecule type" value="Genomic_DNA"/>
</dbReference>
<feature type="compositionally biased region" description="Low complexity" evidence="1">
    <location>
        <begin position="126"/>
        <end position="137"/>
    </location>
</feature>
<feature type="transmembrane region" description="Helical" evidence="2">
    <location>
        <begin position="39"/>
        <end position="61"/>
    </location>
</feature>
<evidence type="ECO:0000256" key="2">
    <source>
        <dbReference type="SAM" id="Phobius"/>
    </source>
</evidence>
<dbReference type="RefSeq" id="WP_399620563.1">
    <property type="nucleotide sequence ID" value="NZ_JBITYT010000016.1"/>
</dbReference>
<comment type="caution">
    <text evidence="3">The sequence shown here is derived from an EMBL/GenBank/DDBJ whole genome shotgun (WGS) entry which is preliminary data.</text>
</comment>
<keyword evidence="4" id="KW-1185">Reference proteome</keyword>
<feature type="region of interest" description="Disordered" evidence="1">
    <location>
        <begin position="87"/>
        <end position="154"/>
    </location>
</feature>
<accession>A0ABW8D0J3</accession>
<keyword evidence="2" id="KW-1133">Transmembrane helix</keyword>
<proteinExistence type="predicted"/>
<name>A0ABW8D0J3_STRBI</name>
<organism evidence="3 4">
    <name type="scientific">Streptomyces bikiniensis</name>
    <dbReference type="NCBI Taxonomy" id="1896"/>
    <lineage>
        <taxon>Bacteria</taxon>
        <taxon>Bacillati</taxon>
        <taxon>Actinomycetota</taxon>
        <taxon>Actinomycetes</taxon>
        <taxon>Kitasatosporales</taxon>
        <taxon>Streptomycetaceae</taxon>
        <taxon>Streptomyces</taxon>
    </lineage>
</organism>